<dbReference type="PANTHER" id="PTHR37540">
    <property type="entry name" value="TRANSCRIPTION FACTOR (ACR-2), PUTATIVE-RELATED-RELATED"/>
    <property type="match status" value="1"/>
</dbReference>
<comment type="caution">
    <text evidence="1">The sequence shown here is derived from an EMBL/GenBank/DDBJ whole genome shotgun (WGS) entry which is preliminary data.</text>
</comment>
<evidence type="ECO:0000313" key="1">
    <source>
        <dbReference type="EMBL" id="KAK5627014.1"/>
    </source>
</evidence>
<accession>A0AAN7UJF6</accession>
<gene>
    <name evidence="1" type="ORF">RRF57_002729</name>
</gene>
<reference evidence="1 2" key="1">
    <citation type="submission" date="2023-10" db="EMBL/GenBank/DDBJ databases">
        <title>Draft genome sequence of Xylaria bambusicola isolate GMP-LS, the root and basal stem rot pathogen of sugarcane in Indonesia.</title>
        <authorList>
            <person name="Selvaraj P."/>
            <person name="Muralishankar V."/>
            <person name="Muruganantham S."/>
            <person name="Sp S."/>
            <person name="Haryani S."/>
            <person name="Lau K.J.X."/>
            <person name="Naqvi N.I."/>
        </authorList>
    </citation>
    <scope>NUCLEOTIDE SEQUENCE [LARGE SCALE GENOMIC DNA]</scope>
    <source>
        <strain evidence="1">GMP-LS</strain>
    </source>
</reference>
<keyword evidence="2" id="KW-1185">Reference proteome</keyword>
<dbReference type="Proteomes" id="UP001305414">
    <property type="component" value="Unassembled WGS sequence"/>
</dbReference>
<name>A0AAN7UJF6_9PEZI</name>
<dbReference type="AlphaFoldDB" id="A0AAN7UJF6"/>
<dbReference type="PANTHER" id="PTHR37540:SF5">
    <property type="entry name" value="TRANSCRIPTION FACTOR DOMAIN-CONTAINING PROTEIN"/>
    <property type="match status" value="1"/>
</dbReference>
<protein>
    <recommendedName>
        <fullName evidence="3">Transcription factor domain-containing protein</fullName>
    </recommendedName>
</protein>
<evidence type="ECO:0000313" key="2">
    <source>
        <dbReference type="Proteomes" id="UP001305414"/>
    </source>
</evidence>
<dbReference type="EMBL" id="JAWHQM010000004">
    <property type="protein sequence ID" value="KAK5627014.1"/>
    <property type="molecule type" value="Genomic_DNA"/>
</dbReference>
<sequence>MKGRFQFIAVHTPNGPRNPATRRLARSHAVKQGLGRKRKIERELKNNFRIITLRDEIERTHVDAVAMSPFSLSAGTLDPFRTLAVDSSRLQALLSDCKARQSLEPVFNIVTIESFRTIFRTGLVDPALLTAVMQSLAFAKAGDGTDREWRGYQGQAFSYLRERIGTPDMATSEPTIGAILLLAGVEARLGMTSQVQLHMDAVRRLLSICKSKRISLTDGIKRAIFWQDLNASILAGSRRIVDHTTFSELRWTRDSCPPSFFRLPPGFQIQPGLLTEDFIEVLEDLHALQCLRDTTPPLKSQVLKMEDINNHMAYIQSRIMNLPKPPPAVFCCYLAACLCSVMLCCRVWCAPIIPSHFSTQLLRKLQQANDDPLWDSHPDLLLWLLYSGGAFAPTATTRSDYIALLRLNNTSRFNGLYKSWSGLHAIMKQFIWSDRAFLSPVKMLWEETLAQTSSN</sequence>
<organism evidence="1 2">
    <name type="scientific">Xylaria bambusicola</name>
    <dbReference type="NCBI Taxonomy" id="326684"/>
    <lineage>
        <taxon>Eukaryota</taxon>
        <taxon>Fungi</taxon>
        <taxon>Dikarya</taxon>
        <taxon>Ascomycota</taxon>
        <taxon>Pezizomycotina</taxon>
        <taxon>Sordariomycetes</taxon>
        <taxon>Xylariomycetidae</taxon>
        <taxon>Xylariales</taxon>
        <taxon>Xylariaceae</taxon>
        <taxon>Xylaria</taxon>
    </lineage>
</organism>
<proteinExistence type="predicted"/>
<evidence type="ECO:0008006" key="3">
    <source>
        <dbReference type="Google" id="ProtNLM"/>
    </source>
</evidence>